<protein>
    <recommendedName>
        <fullName evidence="9">Calcineurin-like phosphoesterase domain-containing protein</fullName>
    </recommendedName>
</protein>
<dbReference type="RefSeq" id="WP_101352939.1">
    <property type="nucleotide sequence ID" value="NZ_PIQO01000002.1"/>
</dbReference>
<dbReference type="PANTHER" id="PTHR11575">
    <property type="entry name" value="5'-NUCLEOTIDASE-RELATED"/>
    <property type="match status" value="1"/>
</dbReference>
<comment type="similarity">
    <text evidence="5 8">Belongs to the 5'-nucleotidase family.</text>
</comment>
<dbReference type="GO" id="GO:0030288">
    <property type="term" value="C:outer membrane-bounded periplasmic space"/>
    <property type="evidence" value="ECO:0007669"/>
    <property type="project" value="TreeGrafter"/>
</dbReference>
<keyword evidence="11" id="KW-1185">Reference proteome</keyword>
<evidence type="ECO:0000256" key="7">
    <source>
        <dbReference type="ARBA" id="ARBA00023268"/>
    </source>
</evidence>
<keyword evidence="7" id="KW-0511">Multifunctional enzyme</keyword>
<keyword evidence="6 8" id="KW-0378">Hydrolase</keyword>
<name>A0A2N3LNU8_9BACI</name>
<dbReference type="EMBL" id="PIQO01000002">
    <property type="protein sequence ID" value="PKR86301.1"/>
    <property type="molecule type" value="Genomic_DNA"/>
</dbReference>
<dbReference type="CDD" id="cd07410">
    <property type="entry name" value="MPP_CpdB_N"/>
    <property type="match status" value="1"/>
</dbReference>
<dbReference type="GO" id="GO:0046872">
    <property type="term" value="F:metal ion binding"/>
    <property type="evidence" value="ECO:0007669"/>
    <property type="project" value="InterPro"/>
</dbReference>
<accession>A0A2N3LNU8</accession>
<keyword evidence="8" id="KW-0547">Nucleotide-binding</keyword>
<feature type="domain" description="Calcineurin-like phosphoesterase" evidence="9">
    <location>
        <begin position="40"/>
        <end position="279"/>
    </location>
</feature>
<evidence type="ECO:0000256" key="2">
    <source>
        <dbReference type="ARBA" id="ARBA00001730"/>
    </source>
</evidence>
<dbReference type="PROSITE" id="PS00785">
    <property type="entry name" value="5_NUCLEOTIDASE_1"/>
    <property type="match status" value="1"/>
</dbReference>
<evidence type="ECO:0000313" key="10">
    <source>
        <dbReference type="EMBL" id="PKR86301.1"/>
    </source>
</evidence>
<dbReference type="GO" id="GO:0008254">
    <property type="term" value="F:3'-nucleotidase activity"/>
    <property type="evidence" value="ECO:0007669"/>
    <property type="project" value="UniProtKB-EC"/>
</dbReference>
<gene>
    <name evidence="10" type="ORF">CWO92_04160</name>
</gene>
<dbReference type="Proteomes" id="UP000233440">
    <property type="component" value="Unassembled WGS sequence"/>
</dbReference>
<organism evidence="10 11">
    <name type="scientific">Heyndrickxia camelliae</name>
    <dbReference type="NCBI Taxonomy" id="1707093"/>
    <lineage>
        <taxon>Bacteria</taxon>
        <taxon>Bacillati</taxon>
        <taxon>Bacillota</taxon>
        <taxon>Bacilli</taxon>
        <taxon>Bacillales</taxon>
        <taxon>Bacillaceae</taxon>
        <taxon>Heyndrickxia</taxon>
    </lineage>
</organism>
<evidence type="ECO:0000256" key="5">
    <source>
        <dbReference type="ARBA" id="ARBA00006654"/>
    </source>
</evidence>
<evidence type="ECO:0000256" key="8">
    <source>
        <dbReference type="RuleBase" id="RU362119"/>
    </source>
</evidence>
<comment type="caution">
    <text evidence="10">The sequence shown here is derived from an EMBL/GenBank/DDBJ whole genome shotgun (WGS) entry which is preliminary data.</text>
</comment>
<comment type="catalytic activity">
    <reaction evidence="1">
        <text>a ribonucleoside 3'-phosphate + H2O = a ribonucleoside + phosphate</text>
        <dbReference type="Rhea" id="RHEA:10144"/>
        <dbReference type="ChEBI" id="CHEBI:13197"/>
        <dbReference type="ChEBI" id="CHEBI:15377"/>
        <dbReference type="ChEBI" id="CHEBI:18254"/>
        <dbReference type="ChEBI" id="CHEBI:43474"/>
        <dbReference type="EC" id="3.1.3.6"/>
    </reaction>
</comment>
<dbReference type="AlphaFoldDB" id="A0A2N3LNU8"/>
<dbReference type="GO" id="GO:0000166">
    <property type="term" value="F:nucleotide binding"/>
    <property type="evidence" value="ECO:0007669"/>
    <property type="project" value="UniProtKB-KW"/>
</dbReference>
<sequence length="380" mass="42558">MKSKVASKIIVAWALIFYLTFNPHPFSVNAASVEEAIVPLRILETTDLHGNILNYDYLKGTYVNDFGLVRTATLIKNARQDSLNTLLFDNGDLLQGNVLMDYVAKKKALDWNGIHPMMKAMNMLGYDAATFGNHDFHYGVPFLNKVIKDANFPYVNANLYLQTDFDTFHLFNPYVILNKEVMDINGVSHQLKVGVIGFITPYVTRWEKDALKDNIKVDDIVASAEKHIPILKKQGADIIIVLAHTGISLLANPYQNEQNAVLPLSRVKGIDAILFGHTHLTFPDLSKFKGVPGIDNVKGTINGVPAVQGGSWGSYLGVIDLILERKKDKWKIISSQSKAAPIFIMKNNHIKAAVSSDLKMKESIQEIHRKAIEYIKKQRQ</sequence>
<dbReference type="InterPro" id="IPR006179">
    <property type="entry name" value="5_nucleotidase/apyrase"/>
</dbReference>
<dbReference type="PRINTS" id="PR01607">
    <property type="entry name" value="APYRASEFAMLY"/>
</dbReference>
<proteinExistence type="inferred from homology"/>
<evidence type="ECO:0000313" key="11">
    <source>
        <dbReference type="Proteomes" id="UP000233440"/>
    </source>
</evidence>
<dbReference type="OrthoDB" id="9775118at2"/>
<evidence type="ECO:0000256" key="3">
    <source>
        <dbReference type="ARBA" id="ARBA00001968"/>
    </source>
</evidence>
<dbReference type="InterPro" id="IPR041827">
    <property type="entry name" value="CpdB_N"/>
</dbReference>
<dbReference type="PANTHER" id="PTHR11575:SF6">
    <property type="entry name" value="2',3'-CYCLIC-NUCLEOTIDE 2'-PHOSPHODIESTERASE_3'-NUCLEOTIDASE"/>
    <property type="match status" value="1"/>
</dbReference>
<dbReference type="Gene3D" id="3.60.21.10">
    <property type="match status" value="1"/>
</dbReference>
<comment type="catalytic activity">
    <reaction evidence="2">
        <text>a nucleoside 2',3'-cyclic phosphate + H2O = a nucleoside 3'-phosphate + H(+)</text>
        <dbReference type="Rhea" id="RHEA:19621"/>
        <dbReference type="ChEBI" id="CHEBI:15377"/>
        <dbReference type="ChEBI" id="CHEBI:15378"/>
        <dbReference type="ChEBI" id="CHEBI:66949"/>
        <dbReference type="ChEBI" id="CHEBI:66954"/>
        <dbReference type="EC" id="3.1.4.16"/>
    </reaction>
</comment>
<reference evidence="10 11" key="1">
    <citation type="submission" date="2017-11" db="EMBL/GenBank/DDBJ databases">
        <title>Bacillus camelliae sp. nov., isolated from pu'er tea.</title>
        <authorList>
            <person name="Niu L."/>
        </authorList>
    </citation>
    <scope>NUCLEOTIDE SEQUENCE [LARGE SCALE GENOMIC DNA]</scope>
    <source>
        <strain evidence="10 11">7578-1</strain>
    </source>
</reference>
<dbReference type="InterPro" id="IPR006146">
    <property type="entry name" value="5'-Nucleotdase_CS"/>
</dbReference>
<dbReference type="Pfam" id="PF00149">
    <property type="entry name" value="Metallophos"/>
    <property type="match status" value="1"/>
</dbReference>
<evidence type="ECO:0000256" key="4">
    <source>
        <dbReference type="ARBA" id="ARBA00004196"/>
    </source>
</evidence>
<dbReference type="InterPro" id="IPR004843">
    <property type="entry name" value="Calcineurin-like_PHP"/>
</dbReference>
<dbReference type="GO" id="GO:0008663">
    <property type="term" value="F:2',3'-cyclic-nucleotide 2'-phosphodiesterase activity"/>
    <property type="evidence" value="ECO:0007669"/>
    <property type="project" value="UniProtKB-EC"/>
</dbReference>
<evidence type="ECO:0000256" key="6">
    <source>
        <dbReference type="ARBA" id="ARBA00022801"/>
    </source>
</evidence>
<comment type="subcellular location">
    <subcellularLocation>
        <location evidence="4">Cell envelope</location>
    </subcellularLocation>
</comment>
<comment type="cofactor">
    <cofactor evidence="3">
        <name>a divalent metal cation</name>
        <dbReference type="ChEBI" id="CHEBI:60240"/>
    </cofactor>
</comment>
<evidence type="ECO:0000256" key="1">
    <source>
        <dbReference type="ARBA" id="ARBA00000527"/>
    </source>
</evidence>
<dbReference type="SUPFAM" id="SSF56300">
    <property type="entry name" value="Metallo-dependent phosphatases"/>
    <property type="match status" value="1"/>
</dbReference>
<evidence type="ECO:0000259" key="9">
    <source>
        <dbReference type="Pfam" id="PF00149"/>
    </source>
</evidence>
<dbReference type="InterPro" id="IPR029052">
    <property type="entry name" value="Metallo-depent_PP-like"/>
</dbReference>
<dbReference type="GO" id="GO:0009166">
    <property type="term" value="P:nucleotide catabolic process"/>
    <property type="evidence" value="ECO:0007669"/>
    <property type="project" value="InterPro"/>
</dbReference>